<proteinExistence type="predicted"/>
<dbReference type="eggNOG" id="KOG4614">
    <property type="taxonomic scope" value="Eukaryota"/>
</dbReference>
<dbReference type="AlphaFoldDB" id="C5MAL2"/>
<dbReference type="EMBL" id="GG692398">
    <property type="protein sequence ID" value="EER32679.1"/>
    <property type="molecule type" value="Genomic_DNA"/>
</dbReference>
<gene>
    <name evidence="1" type="ORF">CTRG_03104</name>
</gene>
<reference evidence="1 2" key="1">
    <citation type="journal article" date="2009" name="Nature">
        <title>Evolution of pathogenicity and sexual reproduction in eight Candida genomes.</title>
        <authorList>
            <person name="Butler G."/>
            <person name="Rasmussen M.D."/>
            <person name="Lin M.F."/>
            <person name="Santos M.A."/>
            <person name="Sakthikumar S."/>
            <person name="Munro C.A."/>
            <person name="Rheinbay E."/>
            <person name="Grabherr M."/>
            <person name="Forche A."/>
            <person name="Reedy J.L."/>
            <person name="Agrafioti I."/>
            <person name="Arnaud M.B."/>
            <person name="Bates S."/>
            <person name="Brown A.J."/>
            <person name="Brunke S."/>
            <person name="Costanzo M.C."/>
            <person name="Fitzpatrick D.A."/>
            <person name="de Groot P.W."/>
            <person name="Harris D."/>
            <person name="Hoyer L.L."/>
            <person name="Hube B."/>
            <person name="Klis F.M."/>
            <person name="Kodira C."/>
            <person name="Lennard N."/>
            <person name="Logue M.E."/>
            <person name="Martin R."/>
            <person name="Neiman A.M."/>
            <person name="Nikolaou E."/>
            <person name="Quail M.A."/>
            <person name="Quinn J."/>
            <person name="Santos M.C."/>
            <person name="Schmitzberger F.F."/>
            <person name="Sherlock G."/>
            <person name="Shah P."/>
            <person name="Silverstein K.A."/>
            <person name="Skrzypek M.S."/>
            <person name="Soll D."/>
            <person name="Staggs R."/>
            <person name="Stansfield I."/>
            <person name="Stumpf M.P."/>
            <person name="Sudbery P.E."/>
            <person name="Srikantha T."/>
            <person name="Zeng Q."/>
            <person name="Berman J."/>
            <person name="Berriman M."/>
            <person name="Heitman J."/>
            <person name="Gow N.A."/>
            <person name="Lorenz M.C."/>
            <person name="Birren B.W."/>
            <person name="Kellis M."/>
            <person name="Cuomo C.A."/>
        </authorList>
    </citation>
    <scope>NUCLEOTIDE SEQUENCE [LARGE SCALE GENOMIC DNA]</scope>
    <source>
        <strain evidence="2">ATCC MYA-3404 / T1</strain>
    </source>
</reference>
<dbReference type="InterPro" id="IPR007849">
    <property type="entry name" value="ATP10"/>
</dbReference>
<dbReference type="VEuPathDB" id="FungiDB:CTRG_03104"/>
<dbReference type="Pfam" id="PF05176">
    <property type="entry name" value="ATP-synt_10"/>
    <property type="match status" value="1"/>
</dbReference>
<keyword evidence="2" id="KW-1185">Reference proteome</keyword>
<evidence type="ECO:0000313" key="2">
    <source>
        <dbReference type="Proteomes" id="UP000002037"/>
    </source>
</evidence>
<evidence type="ECO:0008006" key="3">
    <source>
        <dbReference type="Google" id="ProtNLM"/>
    </source>
</evidence>
<dbReference type="GO" id="GO:0005743">
    <property type="term" value="C:mitochondrial inner membrane"/>
    <property type="evidence" value="ECO:0007669"/>
    <property type="project" value="TreeGrafter"/>
</dbReference>
<dbReference type="Proteomes" id="UP000002037">
    <property type="component" value="Unassembled WGS sequence"/>
</dbReference>
<accession>C5MAL2</accession>
<evidence type="ECO:0000313" key="1">
    <source>
        <dbReference type="EMBL" id="EER32679.1"/>
    </source>
</evidence>
<sequence>MQKVSIRCFSECRALLERSQPRFVNTFKETIKSAQEKSYSIVRPIGLSKPVLLNHNLSDTYSISNIYQELFGAKAKERRQKQLDYDLKHSPIYELKSFQNTKGKIFTPPISYFKAEKSLYFPDFIAKTLAGKSRSLYDAFGNKTSIVKIFSTVAGEQCTKSYFNVDGKDLYSKDYNAFTQDYPNSQIIDVNMPQSWIKGFALNLGAGNLKKSLNSNVERYDNYFMLPSHIMSSEIRESLHCDNQTTGYIYIIDSMGRIRWATSGYATPTDLALMWKVVKGLEKEIAS</sequence>
<dbReference type="PANTHER" id="PTHR28106">
    <property type="entry name" value="MITOCHONDRIAL ATPASE COMPLEX SUBUNIT ATP10"/>
    <property type="match status" value="1"/>
</dbReference>
<dbReference type="RefSeq" id="XP_002548807.1">
    <property type="nucleotide sequence ID" value="XM_002548761.1"/>
</dbReference>
<dbReference type="OrthoDB" id="17089at2759"/>
<organism evidence="1 2">
    <name type="scientific">Candida tropicalis (strain ATCC MYA-3404 / T1)</name>
    <name type="common">Yeast</name>
    <dbReference type="NCBI Taxonomy" id="294747"/>
    <lineage>
        <taxon>Eukaryota</taxon>
        <taxon>Fungi</taxon>
        <taxon>Dikarya</taxon>
        <taxon>Ascomycota</taxon>
        <taxon>Saccharomycotina</taxon>
        <taxon>Pichiomycetes</taxon>
        <taxon>Debaryomycetaceae</taxon>
        <taxon>Candida/Lodderomyces clade</taxon>
        <taxon>Candida</taxon>
    </lineage>
</organism>
<protein>
    <recommendedName>
        <fullName evidence="3">Mitochondrial ATPase complex subunit ATP10</fullName>
    </recommendedName>
</protein>
<dbReference type="GeneID" id="8297724"/>
<dbReference type="HOGENOM" id="CLU_047290_2_0_1"/>
<dbReference type="GO" id="GO:0033615">
    <property type="term" value="P:mitochondrial proton-transporting ATP synthase complex assembly"/>
    <property type="evidence" value="ECO:0007669"/>
    <property type="project" value="TreeGrafter"/>
</dbReference>
<dbReference type="KEGG" id="ctp:CTRG_03104"/>
<name>C5MAL2_CANTT</name>
<dbReference type="PANTHER" id="PTHR28106:SF1">
    <property type="entry name" value="MITOCHONDRIAL ATPASE COMPLEX SUBUNIT ATP10"/>
    <property type="match status" value="1"/>
</dbReference>